<feature type="transmembrane region" description="Helical" evidence="2">
    <location>
        <begin position="1605"/>
        <end position="1627"/>
    </location>
</feature>
<organism evidence="4 5">
    <name type="scientific">Blepharisma stoltei</name>
    <dbReference type="NCBI Taxonomy" id="1481888"/>
    <lineage>
        <taxon>Eukaryota</taxon>
        <taxon>Sar</taxon>
        <taxon>Alveolata</taxon>
        <taxon>Ciliophora</taxon>
        <taxon>Postciliodesmatophora</taxon>
        <taxon>Heterotrichea</taxon>
        <taxon>Heterotrichida</taxon>
        <taxon>Blepharismidae</taxon>
        <taxon>Blepharisma</taxon>
    </lineage>
</organism>
<feature type="domain" description="TNFR-Cys" evidence="3">
    <location>
        <begin position="97"/>
        <end position="138"/>
    </location>
</feature>
<evidence type="ECO:0000256" key="1">
    <source>
        <dbReference type="SAM" id="Coils"/>
    </source>
</evidence>
<comment type="caution">
    <text evidence="4">The sequence shown here is derived from an EMBL/GenBank/DDBJ whole genome shotgun (WGS) entry which is preliminary data.</text>
</comment>
<dbReference type="PROSITE" id="PS00652">
    <property type="entry name" value="TNFR_NGFR_1"/>
    <property type="match status" value="1"/>
</dbReference>
<keyword evidence="2" id="KW-0812">Transmembrane</keyword>
<keyword evidence="2" id="KW-0472">Membrane</keyword>
<sequence length="1731" mass="196760">MNFSGWSHLAYTVFYANSTTSLKVFLNNEVFFERDFPNLLFRDISNSTLFIGKSPNSKFYGFIYNFKMWNFAKQAFIYEFKNEVCGYGKNGTCLPLCSIDEYYQEWEGSEPSCEKCLRSCDKGCIRKDTCNICQDVLCAVCPYFGRTRCSQCIPYAYGIEKCKCIENYCLSLDRLSCIKFPYENSPEKYWIHFLPNTTIIVGKWSDDFVINTIHPWMIDVHLLDSDVVTFSNKACTFNPFYENFTCSFNVLVDPSYDNKNGPITIKAKFQGYVYPMTFPVSYDDFSVSLMSRPERLGVVFYAGYNYIQIMPDEELSFNDDLCSDENCTHVACDELLSQKSISSIGSNIDCAYSGPGIISIYVGHIKDNINSLVFREKVFYGSGKNETNLKYLTVPWKLQKPPLPVASIVPLAETCCSCNAIFDGSRSSTRLGSLKYQWILNEFMLYSGDETERIANITLQSCNIAEDHKQFNVTLIVTDNFDQQASASMTVNMTSDDVLIRGWKDPKIKTIINDISKLIFEYQKSSIIHLEPNPMVIWSLFKKSPTRGLLGSKIYESTGVEFDYIFTQKGEYIIVLDAYFNNNTYKISANASIIANPPVPDLALSGVNTYVFANSNITVNLTASYKGEVFELDKGYAFINKIECSNGEFIEIEGDIFKLRVFNKERIFNCSFTVGLRDYPEYESEVSWLYVVKGNIPRVYIVSMFPYLDPSAPVRLIADVADSLRMIISWREKNGHPFIATTPTDQPSMTIQEFSMLCGLEYEFEITVIDPVSFVPVKASIKRYVNCPPNSGTFEVDPKEGRALDTQFNVLFAGWNDLEGDDPISYQVFMQKDENMIALTPKTTENKFKIVLGERGKVTLVGRIYDSRGTFTEVEVQADVNDSGFVDAKERSEILLSSGMETMDSNMLFSSIHSIAHYTFHNTLNLNDMTKCIENLEETLNKWMNSSMPRIGLSESSTVIDAVSTLLGKAEVYKEKLLLDIYSTQNKALNHTKTLDVGTYTSILSNLDKLLDSLQALSAQNESAYTEMDLFKIINQTHSEGTRKYLGAINPNESPVKYRGGKFNSTSILADGKSLAKPIEYDSPIEGSATKFNVNTSKNSDSTSYLVSILSVAPFKNISDALLSSASSSLASFEDYSFTEGSVVSSDSAVIKKYSYSDELTSWWVQPSLSKNTGTIINPVLSSGPVTEVSSEVSYETVNSSLEPTCTVYDLNIEKSLFKYCTTILRENGSATCVCEVVGLFGVQPYPTILNLVENRFEVWMDLGIPTVGTTPVWIIFGIVLFLYKIGWKDANKSDEYNGDTWKTNLLKANKIILGEIGAFVYLNKLSIKWDAKAFEKLKKQLEKKMKRLCNAQDLSILLGDENLGDCIENCIDNQNFDDLKRLISNLLNQCDEFKAEVKTLKTEYNFMNKVLDIDEIYDWWRARPVLKRMKNTINLDTDSNIALWNSVDKLKPYIIKYIKDHHIEEICSYEKQNTPASVSVEAINITINNNEECNEQSINLQFDSQNTQENSFESTTFLSRSLEILQTKAINSKNYKKNYFGYFIKHNDILGVIGYTDLNSPRRFRLTYLILAICTEITIAISAFDNYNRQIDREVWLLFYFQQQSFWIFVLSIGFGILPLFTKLYFNYNVLSSQFEKHKLLKCKNKSVFIGYIVSWLMILGEFVYCLFKLRLCPLTNFHAYMSYIAQSLIFFLISSGIGFPLAISAIHCCCFENSCKNKNKVIQDTQYIA</sequence>
<name>A0AAU9K986_9CILI</name>
<reference evidence="4" key="1">
    <citation type="submission" date="2021-09" db="EMBL/GenBank/DDBJ databases">
        <authorList>
            <consortium name="AG Swart"/>
            <person name="Singh M."/>
            <person name="Singh A."/>
            <person name="Seah K."/>
            <person name="Emmerich C."/>
        </authorList>
    </citation>
    <scope>NUCLEOTIDE SEQUENCE</scope>
    <source>
        <strain evidence="4">ATCC30299</strain>
    </source>
</reference>
<dbReference type="EMBL" id="CAJZBQ010000057">
    <property type="protein sequence ID" value="CAG9333973.1"/>
    <property type="molecule type" value="Genomic_DNA"/>
</dbReference>
<feature type="transmembrane region" description="Helical" evidence="2">
    <location>
        <begin position="1648"/>
        <end position="1671"/>
    </location>
</feature>
<feature type="transmembrane region" description="Helical" evidence="2">
    <location>
        <begin position="1263"/>
        <end position="1284"/>
    </location>
</feature>
<dbReference type="InterPro" id="IPR001368">
    <property type="entry name" value="TNFR/NGFR_Cys_rich_reg"/>
</dbReference>
<accession>A0AAU9K986</accession>
<feature type="transmembrane region" description="Helical" evidence="2">
    <location>
        <begin position="1567"/>
        <end position="1585"/>
    </location>
</feature>
<evidence type="ECO:0000259" key="3">
    <source>
        <dbReference type="PROSITE" id="PS00652"/>
    </source>
</evidence>
<protein>
    <recommendedName>
        <fullName evidence="3">TNFR-Cys domain-containing protein</fullName>
    </recommendedName>
</protein>
<keyword evidence="1" id="KW-0175">Coiled coil</keyword>
<evidence type="ECO:0000256" key="2">
    <source>
        <dbReference type="SAM" id="Phobius"/>
    </source>
</evidence>
<keyword evidence="5" id="KW-1185">Reference proteome</keyword>
<dbReference type="Pfam" id="PF02010">
    <property type="entry name" value="REJ"/>
    <property type="match status" value="1"/>
</dbReference>
<dbReference type="Proteomes" id="UP001162131">
    <property type="component" value="Unassembled WGS sequence"/>
</dbReference>
<dbReference type="InterPro" id="IPR002859">
    <property type="entry name" value="PKD/REJ-like"/>
</dbReference>
<evidence type="ECO:0000313" key="5">
    <source>
        <dbReference type="Proteomes" id="UP001162131"/>
    </source>
</evidence>
<feature type="transmembrane region" description="Helical" evidence="2">
    <location>
        <begin position="1691"/>
        <end position="1713"/>
    </location>
</feature>
<keyword evidence="2" id="KW-1133">Transmembrane helix</keyword>
<dbReference type="CDD" id="cd00185">
    <property type="entry name" value="TNFRSF"/>
    <property type="match status" value="1"/>
</dbReference>
<evidence type="ECO:0000313" key="4">
    <source>
        <dbReference type="EMBL" id="CAG9333973.1"/>
    </source>
</evidence>
<proteinExistence type="predicted"/>
<feature type="coiled-coil region" evidence="1">
    <location>
        <begin position="1377"/>
        <end position="1404"/>
    </location>
</feature>
<gene>
    <name evidence="4" type="ORF">BSTOLATCC_MIC59779</name>
</gene>